<organism evidence="5 6">
    <name type="scientific">Entamoeba histolytica</name>
    <dbReference type="NCBI Taxonomy" id="5759"/>
    <lineage>
        <taxon>Eukaryota</taxon>
        <taxon>Amoebozoa</taxon>
        <taxon>Evosea</taxon>
        <taxon>Archamoebae</taxon>
        <taxon>Mastigamoebida</taxon>
        <taxon>Entamoebidae</taxon>
        <taxon>Entamoeba</taxon>
    </lineage>
</organism>
<dbReference type="GO" id="GO:0030968">
    <property type="term" value="P:endoplasmic reticulum unfolded protein response"/>
    <property type="evidence" value="ECO:0007669"/>
    <property type="project" value="TreeGrafter"/>
</dbReference>
<evidence type="ECO:0000256" key="2">
    <source>
        <dbReference type="ARBA" id="ARBA00022840"/>
    </source>
</evidence>
<dbReference type="Gene3D" id="3.30.420.40">
    <property type="match status" value="2"/>
</dbReference>
<dbReference type="VEuPathDB" id="AmoebaDB:EHI7A_183990"/>
<dbReference type="VEuPathDB" id="AmoebaDB:EHI_111080"/>
<dbReference type="AlphaFoldDB" id="A0A5K1V703"/>
<dbReference type="EMBL" id="BDEQ01000001">
    <property type="protein sequence ID" value="GAT96689.1"/>
    <property type="molecule type" value="Genomic_DNA"/>
</dbReference>
<feature type="coiled-coil region" evidence="4">
    <location>
        <begin position="556"/>
        <end position="605"/>
    </location>
</feature>
<proteinExistence type="predicted"/>
<evidence type="ECO:0000256" key="1">
    <source>
        <dbReference type="ARBA" id="ARBA00022741"/>
    </source>
</evidence>
<reference evidence="5 6" key="1">
    <citation type="submission" date="2016-05" db="EMBL/GenBank/DDBJ databases">
        <title>First whole genome sequencing of Entamoeba histolytica HM1:IMSS-clone-6.</title>
        <authorList>
            <person name="Mukherjee Avik.K."/>
            <person name="Izumyama S."/>
            <person name="Nakada-Tsukui K."/>
            <person name="Nozaki T."/>
        </authorList>
    </citation>
    <scope>NUCLEOTIDE SEQUENCE [LARGE SCALE GENOMIC DNA]</scope>
    <source>
        <strain evidence="5 6">HM1:IMSS clone 6</strain>
    </source>
</reference>
<dbReference type="Proteomes" id="UP000078387">
    <property type="component" value="Unassembled WGS sequence"/>
</dbReference>
<keyword evidence="4" id="KW-0175">Coiled coil</keyword>
<keyword evidence="2" id="KW-0067">ATP-binding</keyword>
<dbReference type="PANTHER" id="PTHR45639">
    <property type="entry name" value="HSC70CB, ISOFORM G-RELATED"/>
    <property type="match status" value="1"/>
</dbReference>
<name>A0A5K1V703_ENTHI</name>
<sequence length="617" mass="70708">MTDNPVVIGIDLGSEKIVISKWEGVTPNFLKPSIESHFLGSVTYTTSFQFNEKSILDNELKFPERVIHHVCQWLGNRKPSIIKGKECVNGYFDCEHFGEVSIEVILSMMIKSYLEELKIDKIDHMVISVPYTFGFLERKQINEAMSLIGFNDVVIIGEDVASSVSYLFNRYCITQLEIKGFIKPLVLLDVGSSHTFCQLCIFDGNEILLVSRRSIEVGGQNIDEKLRALIMHKIKELDDDDVKEFMEENGDDEKKMKRLESKVQQSLIKLKTLFCNSVVNEGTLKIDLSSEVTADVEVTREDMNNVMSEILKETKGVIEEVIKEGIEECNDKMKSMNIENKIQEVCIIGSSGRISLYRTLIESIGLTPLMVLDNETCNSCGACCVAKKLSISSEDIENYQRDTNTEASQKVHSIKFFYISRLIEKGEFQINGQEYPENSILVTLGGFPTITKITSQNLEIKYKNEVILSKENYPWDSATIKLDQFYYNGHENYECKKEKILSNENHFQKVKLSNSTPLGYFIIDEGLTIPLKFEQDDVLEKIHENFDKTTKKNDSIKEADKEKKDIKILILQLKKQRNKELNQIIKESENQIKNIVDDLELLREIKKKLESYKTSTN</sequence>
<dbReference type="InterPro" id="IPR043129">
    <property type="entry name" value="ATPase_NBD"/>
</dbReference>
<evidence type="ECO:0000313" key="5">
    <source>
        <dbReference type="EMBL" id="GAT96689.1"/>
    </source>
</evidence>
<dbReference type="GO" id="GO:0034663">
    <property type="term" value="C:endoplasmic reticulum chaperone complex"/>
    <property type="evidence" value="ECO:0007669"/>
    <property type="project" value="TreeGrafter"/>
</dbReference>
<dbReference type="Gene3D" id="3.90.640.10">
    <property type="entry name" value="Actin, Chain A, domain 4"/>
    <property type="match status" value="1"/>
</dbReference>
<dbReference type="VEuPathDB" id="AmoebaDB:EHI8A_122220"/>
<dbReference type="VEuPathDB" id="AmoebaDB:EHI5A_150340"/>
<dbReference type="GO" id="GO:0140662">
    <property type="term" value="F:ATP-dependent protein folding chaperone"/>
    <property type="evidence" value="ECO:0007669"/>
    <property type="project" value="InterPro"/>
</dbReference>
<dbReference type="InterPro" id="IPR013126">
    <property type="entry name" value="Hsp_70_fam"/>
</dbReference>
<dbReference type="PANTHER" id="PTHR45639:SF3">
    <property type="entry name" value="HYPOXIA UP-REGULATED PROTEIN 1"/>
    <property type="match status" value="1"/>
</dbReference>
<dbReference type="VEuPathDB" id="AmoebaDB:KM1_194470"/>
<dbReference type="OMA" id="SEWINYS"/>
<comment type="caution">
    <text evidence="5">The sequence shown here is derived from an EMBL/GenBank/DDBJ whole genome shotgun (WGS) entry which is preliminary data.</text>
</comment>
<protein>
    <submittedName>
        <fullName evidence="5">Hsp70 family protein</fullName>
    </submittedName>
</protein>
<accession>A0A5K1V703</accession>
<dbReference type="GO" id="GO:0005524">
    <property type="term" value="F:ATP binding"/>
    <property type="evidence" value="ECO:0007669"/>
    <property type="project" value="UniProtKB-KW"/>
</dbReference>
<evidence type="ECO:0000256" key="4">
    <source>
        <dbReference type="SAM" id="Coils"/>
    </source>
</evidence>
<keyword evidence="3" id="KW-0143">Chaperone</keyword>
<dbReference type="Pfam" id="PF00012">
    <property type="entry name" value="HSP70"/>
    <property type="match status" value="1"/>
</dbReference>
<keyword evidence="1" id="KW-0547">Nucleotide-binding</keyword>
<evidence type="ECO:0000313" key="6">
    <source>
        <dbReference type="Proteomes" id="UP000078387"/>
    </source>
</evidence>
<dbReference type="SUPFAM" id="SSF53067">
    <property type="entry name" value="Actin-like ATPase domain"/>
    <property type="match status" value="2"/>
</dbReference>
<evidence type="ECO:0000256" key="3">
    <source>
        <dbReference type="ARBA" id="ARBA00023186"/>
    </source>
</evidence>
<gene>
    <name evidence="5" type="ORF">CL6EHI_111080</name>
</gene>